<feature type="binding site" evidence="14">
    <location>
        <position position="348"/>
    </location>
    <ligand>
        <name>NADP(+)</name>
        <dbReference type="ChEBI" id="CHEBI:58349"/>
    </ligand>
</feature>
<dbReference type="Pfam" id="PF00258">
    <property type="entry name" value="Flavodoxin_1"/>
    <property type="match status" value="1"/>
</dbReference>
<dbReference type="Gene3D" id="3.40.50.80">
    <property type="entry name" value="Nucleotide-binding domain of ferredoxin-NADP reductase (FNR) module"/>
    <property type="match status" value="1"/>
</dbReference>
<dbReference type="PANTHER" id="PTHR19384:SF17">
    <property type="entry name" value="NADPH--CYTOCHROME P450 REDUCTASE"/>
    <property type="match status" value="1"/>
</dbReference>
<dbReference type="InterPro" id="IPR023208">
    <property type="entry name" value="P450R"/>
</dbReference>
<evidence type="ECO:0000313" key="17">
    <source>
        <dbReference type="EMBL" id="CCE80023.1"/>
    </source>
</evidence>
<evidence type="ECO:0000259" key="16">
    <source>
        <dbReference type="PROSITE" id="PS51384"/>
    </source>
</evidence>
<accession>G8YKE3</accession>
<dbReference type="GO" id="GO:0005741">
    <property type="term" value="C:mitochondrial outer membrane"/>
    <property type="evidence" value="ECO:0007669"/>
    <property type="project" value="UniProtKB-SubCell"/>
</dbReference>
<reference evidence="17" key="1">
    <citation type="submission" date="2011-10" db="EMBL/GenBank/DDBJ databases">
        <authorList>
            <person name="Genoscope - CEA"/>
        </authorList>
    </citation>
    <scope>NUCLEOTIDE SEQUENCE</scope>
</reference>
<dbReference type="eggNOG" id="KOG1158">
    <property type="taxonomic scope" value="Eukaryota"/>
</dbReference>
<dbReference type="InterPro" id="IPR001094">
    <property type="entry name" value="Flavdoxin-like"/>
</dbReference>
<feature type="binding site" evidence="14">
    <location>
        <begin position="670"/>
        <end position="674"/>
    </location>
    <ligand>
        <name>NADP(+)</name>
        <dbReference type="ChEBI" id="CHEBI:58349"/>
    </ligand>
</feature>
<dbReference type="InterPro" id="IPR008254">
    <property type="entry name" value="Flavodoxin/NO_synth"/>
</dbReference>
<dbReference type="InterPro" id="IPR001433">
    <property type="entry name" value="OxRdtase_FAD/NAD-bd"/>
</dbReference>
<dbReference type="SUPFAM" id="SSF63380">
    <property type="entry name" value="Riboflavin synthase domain-like"/>
    <property type="match status" value="1"/>
</dbReference>
<feature type="binding site" evidence="14">
    <location>
        <begin position="504"/>
        <end position="507"/>
    </location>
    <ligand>
        <name>FAD</name>
        <dbReference type="ChEBI" id="CHEBI:57692"/>
    </ligand>
</feature>
<feature type="binding site" evidence="14">
    <location>
        <begin position="664"/>
        <end position="665"/>
    </location>
    <ligand>
        <name>NADP(+)</name>
        <dbReference type="ChEBI" id="CHEBI:58349"/>
    </ligand>
</feature>
<comment type="catalytic activity">
    <reaction evidence="14">
        <text>2 oxidized [cytochrome P450] + NADPH = 2 reduced [cytochrome P450] + NADP(+) + H(+)</text>
        <dbReference type="Rhea" id="RHEA:24040"/>
        <dbReference type="Rhea" id="RHEA-COMP:14627"/>
        <dbReference type="Rhea" id="RHEA-COMP:14628"/>
        <dbReference type="ChEBI" id="CHEBI:15378"/>
        <dbReference type="ChEBI" id="CHEBI:55376"/>
        <dbReference type="ChEBI" id="CHEBI:57783"/>
        <dbReference type="ChEBI" id="CHEBI:58349"/>
        <dbReference type="ChEBI" id="CHEBI:60344"/>
        <dbReference type="EC" id="1.6.2.4"/>
    </reaction>
</comment>
<dbReference type="InterPro" id="IPR017938">
    <property type="entry name" value="Riboflavin_synthase-like_b-brl"/>
</dbReference>
<comment type="cofactor">
    <cofactor evidence="14">
        <name>FMN</name>
        <dbReference type="ChEBI" id="CHEBI:58210"/>
    </cofactor>
    <text evidence="14">Binds 1 FMN per monomer.</text>
</comment>
<dbReference type="OrthoDB" id="1856718at2759"/>
<evidence type="ECO:0000256" key="5">
    <source>
        <dbReference type="ARBA" id="ARBA00022827"/>
    </source>
</evidence>
<keyword evidence="9 14" id="KW-0560">Oxidoreductase</keyword>
<dbReference type="PROSITE" id="PS50902">
    <property type="entry name" value="FLAVODOXIN_LIKE"/>
    <property type="match status" value="1"/>
</dbReference>
<protein>
    <recommendedName>
        <fullName evidence="14">NADPH--cytochrome P450 reductase</fullName>
        <shortName evidence="14">CPR</shortName>
        <shortName evidence="14">P450R</shortName>
        <ecNumber evidence="14">1.6.2.4</ecNumber>
    </recommendedName>
</protein>
<keyword evidence="19" id="KW-1185">Reference proteome</keyword>
<dbReference type="GO" id="GO:0050661">
    <property type="term" value="F:NADP binding"/>
    <property type="evidence" value="ECO:0007669"/>
    <property type="project" value="UniProtKB-UniRule"/>
</dbReference>
<evidence type="ECO:0000256" key="6">
    <source>
        <dbReference type="ARBA" id="ARBA00022857"/>
    </source>
</evidence>
<keyword evidence="14" id="KW-0496">Mitochondrion</keyword>
<feature type="binding site" evidence="14">
    <location>
        <position position="601"/>
    </location>
    <ligand>
        <name>NADP(+)</name>
        <dbReference type="ChEBI" id="CHEBI:58349"/>
    </ligand>
</feature>
<dbReference type="GO" id="GO:0005829">
    <property type="term" value="C:cytosol"/>
    <property type="evidence" value="ECO:0007669"/>
    <property type="project" value="TreeGrafter"/>
</dbReference>
<proteinExistence type="inferred from homology"/>
<evidence type="ECO:0000313" key="19">
    <source>
        <dbReference type="Proteomes" id="UP000005222"/>
    </source>
</evidence>
<dbReference type="GO" id="GO:0003958">
    <property type="term" value="F:NADPH-hemoprotein reductase activity"/>
    <property type="evidence" value="ECO:0007669"/>
    <property type="project" value="UniProtKB-UniRule"/>
</dbReference>
<keyword evidence="2 14" id="KW-0288">FMN</keyword>
<keyword evidence="1 14" id="KW-0285">Flavoprotein</keyword>
<comment type="function">
    <text evidence="14">This enzyme is required for electron transfer from NADP to cytochrome P450 in microsomes. It can also provide electron transfer to heme oxygenase and cytochrome B5. Involved in ergosterol biosynthesis.</text>
</comment>
<dbReference type="PROSITE" id="PS51384">
    <property type="entry name" value="FAD_FR"/>
    <property type="match status" value="1"/>
</dbReference>
<comment type="cofactor">
    <cofactor evidence="14">
        <name>FAD</name>
        <dbReference type="ChEBI" id="CHEBI:57692"/>
    </cofactor>
    <text evidence="14">Binds 1 FAD per monomer.</text>
</comment>
<dbReference type="SUPFAM" id="SSF52343">
    <property type="entry name" value="Ferredoxin reductase-like, C-terminal NADP-linked domain"/>
    <property type="match status" value="1"/>
</dbReference>
<dbReference type="Pfam" id="PF00667">
    <property type="entry name" value="FAD_binding_1"/>
    <property type="match status" value="1"/>
</dbReference>
<keyword evidence="8" id="KW-1133">Transmembrane helix</keyword>
<dbReference type="GO" id="GO:0005886">
    <property type="term" value="C:plasma membrane"/>
    <property type="evidence" value="ECO:0007669"/>
    <property type="project" value="UniProtKB-SubCell"/>
</dbReference>
<dbReference type="InterPro" id="IPR003097">
    <property type="entry name" value="CysJ-like_FAD-binding"/>
</dbReference>
<feature type="binding site" evidence="14">
    <location>
        <position position="254"/>
    </location>
    <ligand>
        <name>FMN</name>
        <dbReference type="ChEBI" id="CHEBI:58210"/>
    </ligand>
</feature>
<dbReference type="Gene3D" id="2.40.30.10">
    <property type="entry name" value="Translation factors"/>
    <property type="match status" value="1"/>
</dbReference>
<dbReference type="InParanoid" id="G8YKE3"/>
<dbReference type="AlphaFoldDB" id="G8YKE3"/>
<feature type="binding site" evidence="14">
    <location>
        <begin position="537"/>
        <end position="540"/>
    </location>
    <ligand>
        <name>FAD</name>
        <dbReference type="ChEBI" id="CHEBI:57692"/>
    </ligand>
</feature>
<keyword evidence="14" id="KW-1000">Mitochondrion outer membrane</keyword>
<keyword evidence="5 14" id="KW-0274">FAD</keyword>
<dbReference type="EMBL" id="FO082053">
    <property type="protein sequence ID" value="CCE80023.1"/>
    <property type="molecule type" value="Genomic_DNA"/>
</dbReference>
<feature type="binding site" evidence="14">
    <location>
        <position position="706"/>
    </location>
    <ligand>
        <name>NADP(+)</name>
        <dbReference type="ChEBI" id="CHEBI:58349"/>
    </ligand>
</feature>
<keyword evidence="11 14" id="KW-0472">Membrane</keyword>
<keyword evidence="7 14" id="KW-0752">Steroid biosynthesis</keyword>
<evidence type="ECO:0000256" key="4">
    <source>
        <dbReference type="ARBA" id="ARBA00022824"/>
    </source>
</evidence>
<dbReference type="PRINTS" id="PR00371">
    <property type="entry name" value="FPNCR"/>
</dbReference>
<comment type="similarity">
    <text evidence="14">In the N-terminal section; belongs to the flavodoxin family.</text>
</comment>
<feature type="domain" description="Flavodoxin-like" evidence="15">
    <location>
        <begin position="127"/>
        <end position="271"/>
    </location>
</feature>
<comment type="subcellular location">
    <subcellularLocation>
        <location evidence="14">Endoplasmic reticulum membrane</location>
        <topology evidence="14">Single-pass membrane protein</topology>
        <orientation evidence="14">Cytoplasmic side</orientation>
    </subcellularLocation>
    <subcellularLocation>
        <location evidence="14">Mitochondrion outer membrane</location>
        <topology evidence="14">Single-pass membrane protein</topology>
        <orientation evidence="14">Cytoplasmic side</orientation>
    </subcellularLocation>
    <subcellularLocation>
        <location evidence="14">Cell membrane</location>
        <topology evidence="14">Single-pass membrane protein</topology>
        <orientation evidence="14">Cytoplasmic side</orientation>
    </subcellularLocation>
</comment>
<feature type="binding site" evidence="14">
    <location>
        <begin position="133"/>
        <end position="138"/>
    </location>
    <ligand>
        <name>FMN</name>
        <dbReference type="ChEBI" id="CHEBI:58210"/>
    </ligand>
</feature>
<dbReference type="Proteomes" id="UP000005222">
    <property type="component" value="Chromosome G"/>
</dbReference>
<comment type="similarity">
    <text evidence="14">Belongs to the NADPH--cytochrome P450 reductase family.</text>
</comment>
<feature type="binding site" evidence="14">
    <location>
        <begin position="522"/>
        <end position="524"/>
    </location>
    <ligand>
        <name>FAD</name>
        <dbReference type="ChEBI" id="CHEBI:57692"/>
    </ligand>
</feature>
<dbReference type="EC" id="1.6.2.4" evidence="14"/>
<dbReference type="EMBL" id="FO082052">
    <property type="protein sequence ID" value="CCE80788.1"/>
    <property type="molecule type" value="Genomic_DNA"/>
</dbReference>
<keyword evidence="10 14" id="KW-0756">Sterol biosynthesis</keyword>
<keyword evidence="13 14" id="KW-0753">Steroid metabolism</keyword>
<comment type="caution">
    <text evidence="14">Lacks conserved residue(s) required for the propagation of feature annotation.</text>
</comment>
<dbReference type="CDD" id="cd06204">
    <property type="entry name" value="CYPOR"/>
    <property type="match status" value="1"/>
</dbReference>
<evidence type="ECO:0000256" key="13">
    <source>
        <dbReference type="ARBA" id="ARBA00023221"/>
    </source>
</evidence>
<evidence type="ECO:0000256" key="10">
    <source>
        <dbReference type="ARBA" id="ARBA00023011"/>
    </source>
</evidence>
<dbReference type="OMA" id="MTPTRIH"/>
<dbReference type="FunCoup" id="G8YKE3">
    <property type="interactions" value="1326"/>
</dbReference>
<dbReference type="GO" id="GO:0010181">
    <property type="term" value="F:FMN binding"/>
    <property type="evidence" value="ECO:0007669"/>
    <property type="project" value="UniProtKB-UniRule"/>
</dbReference>
<dbReference type="GO" id="GO:0006696">
    <property type="term" value="P:ergosterol biosynthetic process"/>
    <property type="evidence" value="ECO:0007669"/>
    <property type="project" value="UniProtKB-UniRule"/>
</dbReference>
<name>G8YKE3_PICSO</name>
<dbReference type="FunFam" id="3.40.50.80:FF:000018">
    <property type="entry name" value="NADPH--cytochrome P450 reductase"/>
    <property type="match status" value="1"/>
</dbReference>
<dbReference type="GO" id="GO:0050660">
    <property type="term" value="F:flavin adenine dinucleotide binding"/>
    <property type="evidence" value="ECO:0007669"/>
    <property type="project" value="UniProtKB-UniRule"/>
</dbReference>
<dbReference type="SUPFAM" id="SSF52218">
    <property type="entry name" value="Flavoproteins"/>
    <property type="match status" value="1"/>
</dbReference>
<evidence type="ECO:0000256" key="9">
    <source>
        <dbReference type="ARBA" id="ARBA00023002"/>
    </source>
</evidence>
<evidence type="ECO:0000256" key="2">
    <source>
        <dbReference type="ARBA" id="ARBA00022643"/>
    </source>
</evidence>
<dbReference type="GO" id="GO:0005789">
    <property type="term" value="C:endoplasmic reticulum membrane"/>
    <property type="evidence" value="ECO:0007669"/>
    <property type="project" value="UniProtKB-SubCell"/>
</dbReference>
<keyword evidence="14" id="KW-0444">Lipid biosynthesis</keyword>
<dbReference type="PANTHER" id="PTHR19384">
    <property type="entry name" value="NITRIC OXIDE SYNTHASE-RELATED"/>
    <property type="match status" value="1"/>
</dbReference>
<evidence type="ECO:0000259" key="15">
    <source>
        <dbReference type="PROSITE" id="PS50902"/>
    </source>
</evidence>
<organism evidence="17 19">
    <name type="scientific">Pichia sorbitophila (strain ATCC MYA-4447 / BCRC 22081 / CBS 7064 / NBRC 10061 / NRRL Y-12695)</name>
    <name type="common">Hybrid yeast</name>
    <dbReference type="NCBI Taxonomy" id="559304"/>
    <lineage>
        <taxon>Eukaryota</taxon>
        <taxon>Fungi</taxon>
        <taxon>Dikarya</taxon>
        <taxon>Ascomycota</taxon>
        <taxon>Saccharomycotina</taxon>
        <taxon>Pichiomycetes</taxon>
        <taxon>Debaryomycetaceae</taxon>
        <taxon>Millerozyma</taxon>
    </lineage>
</organism>
<feature type="domain" description="FAD-binding FR-type" evidence="16">
    <location>
        <begin position="329"/>
        <end position="573"/>
    </location>
</feature>
<dbReference type="Proteomes" id="UP000005222">
    <property type="component" value="Chromosome H"/>
</dbReference>
<keyword evidence="12 14" id="KW-1207">Sterol metabolism</keyword>
<dbReference type="HOGENOM" id="CLU_001570_17_3_1"/>
<evidence type="ECO:0000256" key="14">
    <source>
        <dbReference type="HAMAP-Rule" id="MF_03212"/>
    </source>
</evidence>
<dbReference type="InterPro" id="IPR001709">
    <property type="entry name" value="Flavoprot_Pyr_Nucl_cyt_Rdtase"/>
</dbReference>
<dbReference type="Gene3D" id="3.40.50.360">
    <property type="match status" value="1"/>
</dbReference>
<evidence type="ECO:0000313" key="18">
    <source>
        <dbReference type="EMBL" id="CCE80788.1"/>
    </source>
</evidence>
<dbReference type="STRING" id="559304.G8YKE3"/>
<evidence type="ECO:0000256" key="8">
    <source>
        <dbReference type="ARBA" id="ARBA00022989"/>
    </source>
</evidence>
<dbReference type="HAMAP" id="MF_03212">
    <property type="entry name" value="NCPR"/>
    <property type="match status" value="1"/>
</dbReference>
<evidence type="ECO:0000256" key="7">
    <source>
        <dbReference type="ARBA" id="ARBA00022955"/>
    </source>
</evidence>
<dbReference type="Gene3D" id="1.20.990.10">
    <property type="entry name" value="NADPH-cytochrome p450 Reductase, Chain A, domain 3"/>
    <property type="match status" value="1"/>
</dbReference>
<dbReference type="PIRSF" id="PIRSF000208">
    <property type="entry name" value="P450R"/>
    <property type="match status" value="1"/>
</dbReference>
<keyword evidence="4 14" id="KW-0256">Endoplasmic reticulum</keyword>
<dbReference type="InterPro" id="IPR017927">
    <property type="entry name" value="FAD-bd_FR_type"/>
</dbReference>
<keyword evidence="3" id="KW-0812">Transmembrane</keyword>
<keyword evidence="14" id="KW-0443">Lipid metabolism</keyword>
<dbReference type="PRINTS" id="PR00369">
    <property type="entry name" value="FLAVODOXIN"/>
</dbReference>
<dbReference type="InterPro" id="IPR023173">
    <property type="entry name" value="NADPH_Cyt_P450_Rdtase_alpha"/>
</dbReference>
<evidence type="ECO:0000256" key="3">
    <source>
        <dbReference type="ARBA" id="ARBA00022692"/>
    </source>
</evidence>
<reference evidence="19" key="2">
    <citation type="journal article" date="2012" name="G3 (Bethesda)">
        <title>Pichia sorbitophila, an interspecies yeast hybrid reveals early steps of genome resolution following polyploidization.</title>
        <authorList>
            <person name="Leh Louis V."/>
            <person name="Despons L."/>
            <person name="Friedrich A."/>
            <person name="Martin T."/>
            <person name="Durrens P."/>
            <person name="Casaregola S."/>
            <person name="Neuveglise C."/>
            <person name="Fairhead C."/>
            <person name="Marck C."/>
            <person name="Cruz J.A."/>
            <person name="Straub M.L."/>
            <person name="Kugler V."/>
            <person name="Sacerdot C."/>
            <person name="Uzunov Z."/>
            <person name="Thierry A."/>
            <person name="Weiss S."/>
            <person name="Bleykasten C."/>
            <person name="De Montigny J."/>
            <person name="Jacques N."/>
            <person name="Jung P."/>
            <person name="Lemaire M."/>
            <person name="Mallet S."/>
            <person name="Morel G."/>
            <person name="Richard G.F."/>
            <person name="Sarkar A."/>
            <person name="Savel G."/>
            <person name="Schacherer J."/>
            <person name="Seret M.L."/>
            <person name="Talla E."/>
            <person name="Samson G."/>
            <person name="Jubin C."/>
            <person name="Poulain J."/>
            <person name="Vacherie B."/>
            <person name="Barbe V."/>
            <person name="Pelletier E."/>
            <person name="Sherman D.J."/>
            <person name="Westhof E."/>
            <person name="Weissenbach J."/>
            <person name="Baret P.V."/>
            <person name="Wincker P."/>
            <person name="Gaillardin C."/>
            <person name="Dujon B."/>
            <person name="Souciet J.L."/>
        </authorList>
    </citation>
    <scope>NUCLEOTIDE SEQUENCE [LARGE SCALE GENOMIC DNA]</scope>
    <source>
        <strain evidence="19">ATCC MYA-4447 / BCRC 22081 / CBS 7064 / NBRC 10061 / NRRL Y-12695</strain>
    </source>
</reference>
<sequence>MIAQLACALASPRCKNQPSPDLYHGRFLCNFHTHCNRTWKTWRLQQVYNISGDYIVTRLFVVNLTEMALDTLDYSVIAALAIAVVAYLAKDKIFSSDEGQSAGFVANVGGGSSRNLIEVLKKNNKNCAIFYGSQTGTAEDYASKLSRELGSKFGLKTMTIDFADYDFENFSEISPDVLCFFLMASYGEGEPTDNAIEFFSFLDNEADTLSTLRFSVFGLGNSTYDMYNAVGKRLDEKLEELGAERFAPYGEGDDGVGTMDEDFLAWKDSVTDSLKNNLNFEEHEAVYQPSLKLVESSVVPTDARVSHGEPDSSYVKNDADYSKGPFDHTHPYIAKITKTEELFNSKERKCVHAEFDISECNLRYTTGDHLALWPSNATEHVNVFLKAFGLSDRKNEVIELKALDSTVSIPFHTPITLEAIVRHHLEITGPLSRQFLLAIAQFAPNEECKQKVVKIGNSKEDFAKEVHEKLYNTADALLELSNGIPWTGVPLEFIIESIPHLQPRYYSISSSSLSEKTTIHITAVVEYTKVDNRIVSGVATNLLKNIEVQQNKSSDTPVVSYDLKGPRGKFSNFKLPLHIRRSTFKLPSNPGTPIICIGPGTGVAPFRGFVREKIALKEKNDAKIGKVLLFYGCRNEDEDFLYKDEWPSYAKALGSSFEFHTAFSRKNSTKEYVQHKLLEQSDKIGALLEQGAFIYVCGDASKMARDVQSTLTKIVALQRDVSEDRALDIIRSFKTQNRYQEDVW</sequence>
<evidence type="ECO:0000256" key="1">
    <source>
        <dbReference type="ARBA" id="ARBA00022630"/>
    </source>
</evidence>
<feature type="binding site" evidence="14">
    <location>
        <position position="744"/>
    </location>
    <ligand>
        <name>FAD</name>
        <dbReference type="ChEBI" id="CHEBI:57692"/>
    </ligand>
</feature>
<evidence type="ECO:0000256" key="11">
    <source>
        <dbReference type="ARBA" id="ARBA00023136"/>
    </source>
</evidence>
<dbReference type="InterPro" id="IPR029039">
    <property type="entry name" value="Flavoprotein-like_sf"/>
</dbReference>
<gene>
    <name evidence="17" type="primary">Piso0_003119</name>
    <name evidence="17" type="ORF">GNLVRS01_PISO0G05308g</name>
    <name evidence="18" type="ORF">GNLVRS01_PISO0H05309g</name>
</gene>
<dbReference type="InterPro" id="IPR039261">
    <property type="entry name" value="FNR_nucleotide-bd"/>
</dbReference>
<dbReference type="Pfam" id="PF00175">
    <property type="entry name" value="NAD_binding_1"/>
    <property type="match status" value="1"/>
</dbReference>
<keyword evidence="14" id="KW-1003">Cell membrane</keyword>
<dbReference type="FunFam" id="3.40.50.360:FF:000036">
    <property type="entry name" value="NADPH--cytochrome P450 reductase"/>
    <property type="match status" value="1"/>
</dbReference>
<evidence type="ECO:0000256" key="12">
    <source>
        <dbReference type="ARBA" id="ARBA00023166"/>
    </source>
</evidence>
<comment type="similarity">
    <text evidence="14">In the C-terminal section; belongs to the flavoprotein pyridine nucleotide cytochrome reductase family.</text>
</comment>
<keyword evidence="6 14" id="KW-0521">NADP</keyword>